<reference evidence="2" key="1">
    <citation type="journal article" date="2020" name="bioRxiv">
        <title>Whole genome comparisons of ergot fungi reveals the divergence and evolution of species within the genus Claviceps are the result of varying mechanisms driving genome evolution and host range expansion.</title>
        <authorList>
            <person name="Wyka S.A."/>
            <person name="Mondo S.J."/>
            <person name="Liu M."/>
            <person name="Dettman J."/>
            <person name="Nalam V."/>
            <person name="Broders K.D."/>
        </authorList>
    </citation>
    <scope>NUCLEOTIDE SEQUENCE</scope>
    <source>
        <strain evidence="2">CCC 602</strain>
    </source>
</reference>
<feature type="region of interest" description="Disordered" evidence="1">
    <location>
        <begin position="1"/>
        <end position="68"/>
    </location>
</feature>
<dbReference type="EMBL" id="SRPW01000996">
    <property type="protein sequence ID" value="KAG6009399.1"/>
    <property type="molecule type" value="Genomic_DNA"/>
</dbReference>
<organism evidence="2 3">
    <name type="scientific">Claviceps pusilla</name>
    <dbReference type="NCBI Taxonomy" id="123648"/>
    <lineage>
        <taxon>Eukaryota</taxon>
        <taxon>Fungi</taxon>
        <taxon>Dikarya</taxon>
        <taxon>Ascomycota</taxon>
        <taxon>Pezizomycotina</taxon>
        <taxon>Sordariomycetes</taxon>
        <taxon>Hypocreomycetidae</taxon>
        <taxon>Hypocreales</taxon>
        <taxon>Clavicipitaceae</taxon>
        <taxon>Claviceps</taxon>
    </lineage>
</organism>
<feature type="non-terminal residue" evidence="2">
    <location>
        <position position="68"/>
    </location>
</feature>
<comment type="caution">
    <text evidence="2">The sequence shown here is derived from an EMBL/GenBank/DDBJ whole genome shotgun (WGS) entry which is preliminary data.</text>
</comment>
<proteinExistence type="predicted"/>
<dbReference type="Proteomes" id="UP000748025">
    <property type="component" value="Unassembled WGS sequence"/>
</dbReference>
<evidence type="ECO:0000313" key="3">
    <source>
        <dbReference type="Proteomes" id="UP000748025"/>
    </source>
</evidence>
<dbReference type="AlphaFoldDB" id="A0A9P7NBD3"/>
<accession>A0A9P7NBD3</accession>
<feature type="compositionally biased region" description="Low complexity" evidence="1">
    <location>
        <begin position="27"/>
        <end position="42"/>
    </location>
</feature>
<keyword evidence="3" id="KW-1185">Reference proteome</keyword>
<protein>
    <submittedName>
        <fullName evidence="2">Uncharacterized protein</fullName>
    </submittedName>
</protein>
<gene>
    <name evidence="2" type="ORF">E4U43_008725</name>
</gene>
<evidence type="ECO:0000313" key="2">
    <source>
        <dbReference type="EMBL" id="KAG6009399.1"/>
    </source>
</evidence>
<evidence type="ECO:0000256" key="1">
    <source>
        <dbReference type="SAM" id="MobiDB-lite"/>
    </source>
</evidence>
<name>A0A9P7NBD3_9HYPO</name>
<sequence>MSSMFKKKGGLAFKPKAPVVRARPQVSTAKPTTAPASAPAPALETVPQSAIEVPSETIPEIGTEPEDT</sequence>